<dbReference type="FunFam" id="2.60.40.420:FF:000025">
    <property type="entry name" value="FET5p Multicopper oxidase"/>
    <property type="match status" value="1"/>
</dbReference>
<keyword evidence="8" id="KW-0479">Metal-binding</keyword>
<dbReference type="InterPro" id="IPR045087">
    <property type="entry name" value="Cu-oxidase_fam"/>
</dbReference>
<dbReference type="Proteomes" id="UP000002037">
    <property type="component" value="Unassembled WGS sequence"/>
</dbReference>
<dbReference type="FunFam" id="2.60.40.420:FF:000022">
    <property type="entry name" value="FET5p Multicopper oxidase"/>
    <property type="match status" value="1"/>
</dbReference>
<dbReference type="InterPro" id="IPR044130">
    <property type="entry name" value="CuRO_2_Fet3-like"/>
</dbReference>
<evidence type="ECO:0000256" key="19">
    <source>
        <dbReference type="SAM" id="SignalP"/>
    </source>
</evidence>
<evidence type="ECO:0000256" key="15">
    <source>
        <dbReference type="ARBA" id="ARBA00023065"/>
    </source>
</evidence>
<sequence length="609" mass="69588">MFLLHLLFLLLQTVLVVEAKTHTFNWNISFVDANPDGLFPRKMIGINNEWPNPTIRIGKNDRIIINLTNNLPNQNTSLHFHGLFQRDSNTQDGPEYVTQCPIAPGVTFTYDFNVGNQTGTYWYHSHTGSQYGDGLRGLFIIEDDEYPFEFDEEVTLSVGDHYHLESPQIMKNFMSRFNPTGAEPIPQNGLFNETKNVTWNVKPDTTYLLRVVNMGLFVSHYVYIEDHTLTIVEIDGVKVKPIEVDSLYLTAAQRYVVLVKTKSNTKKNYRFVNVLDQEMLDFLPPDLHIVSTNWMVYDEKNQLPEHLPYKKFEEAINPLKGFNDFDFKTLKNTKLYPDPDYTIQVNFSMDVLGDGVTYATFNGKSFTPAKVPTLYTVLSSDDNVTTNELIYGTNTNSFVLQDDEIVEIVLNNLDTGKHPFHLHGHTFQLLSRFNSDDEDNSLIFDPENPEYTNYPEYPMMRDTVEVQPNGFIVIRFKANNPGVWFFHCHVDWHLEQGLALLLVENPLEIKARNKGIPQNHIDACNAIGMPYKGNAAGNLDFLNLHGENVQPEPLPAGFTSKGYFAMAACTLLAIYGLWSIYNYGMEDVSKDNSEAVIGKLYKILDEYGR</sequence>
<evidence type="ECO:0000256" key="5">
    <source>
        <dbReference type="ARBA" id="ARBA00022475"/>
    </source>
</evidence>
<proteinExistence type="inferred from homology"/>
<dbReference type="InterPro" id="IPR011706">
    <property type="entry name" value="Cu-oxidase_C"/>
</dbReference>
<dbReference type="SUPFAM" id="SSF49503">
    <property type="entry name" value="Cupredoxins"/>
    <property type="match status" value="3"/>
</dbReference>
<evidence type="ECO:0000256" key="18">
    <source>
        <dbReference type="SAM" id="Phobius"/>
    </source>
</evidence>
<dbReference type="GO" id="GO:0033215">
    <property type="term" value="P:reductive iron assimilation"/>
    <property type="evidence" value="ECO:0007669"/>
    <property type="project" value="TreeGrafter"/>
</dbReference>
<dbReference type="PANTHER" id="PTHR11709:SF361">
    <property type="entry name" value="IRON TRANSPORT MULTICOPPER OXIDASE FET3"/>
    <property type="match status" value="1"/>
</dbReference>
<dbReference type="HOGENOM" id="CLU_006504_7_3_1"/>
<dbReference type="GO" id="GO:0004322">
    <property type="term" value="F:ferroxidase activity"/>
    <property type="evidence" value="ECO:0007669"/>
    <property type="project" value="TreeGrafter"/>
</dbReference>
<dbReference type="InterPro" id="IPR011707">
    <property type="entry name" value="Cu-oxidase-like_N"/>
</dbReference>
<evidence type="ECO:0000259" key="21">
    <source>
        <dbReference type="Pfam" id="PF07731"/>
    </source>
</evidence>
<evidence type="ECO:0000259" key="22">
    <source>
        <dbReference type="Pfam" id="PF07732"/>
    </source>
</evidence>
<keyword evidence="15" id="KW-0406">Ion transport</keyword>
<feature type="domain" description="Plastocyanin-like" evidence="22">
    <location>
        <begin position="31"/>
        <end position="144"/>
    </location>
</feature>
<feature type="domain" description="Plastocyanin-like" evidence="21">
    <location>
        <begin position="367"/>
        <end position="506"/>
    </location>
</feature>
<comment type="similarity">
    <text evidence="3">Belongs to the multicopper oxidase family.</text>
</comment>
<evidence type="ECO:0000256" key="1">
    <source>
        <dbReference type="ARBA" id="ARBA00001935"/>
    </source>
</evidence>
<dbReference type="InterPro" id="IPR033138">
    <property type="entry name" value="Cu_oxidase_CS"/>
</dbReference>
<dbReference type="KEGG" id="ctp:CTRG_05266"/>
<dbReference type="EMBL" id="GG692402">
    <property type="protein sequence ID" value="EER30814.1"/>
    <property type="molecule type" value="Genomic_DNA"/>
</dbReference>
<feature type="domain" description="Plastocyanin-like" evidence="20">
    <location>
        <begin position="152"/>
        <end position="273"/>
    </location>
</feature>
<keyword evidence="4" id="KW-0813">Transport</keyword>
<dbReference type="GO" id="GO:0005507">
    <property type="term" value="F:copper ion binding"/>
    <property type="evidence" value="ECO:0007669"/>
    <property type="project" value="InterPro"/>
</dbReference>
<keyword evidence="7 18" id="KW-0812">Transmembrane</keyword>
<evidence type="ECO:0000256" key="9">
    <source>
        <dbReference type="ARBA" id="ARBA00022729"/>
    </source>
</evidence>
<dbReference type="GeneID" id="8299587"/>
<keyword evidence="16 18" id="KW-0472">Membrane</keyword>
<dbReference type="VEuPathDB" id="FungiDB:CTRG_05266"/>
<dbReference type="GO" id="GO:0005886">
    <property type="term" value="C:plasma membrane"/>
    <property type="evidence" value="ECO:0007669"/>
    <property type="project" value="UniProtKB-SubCell"/>
</dbReference>
<evidence type="ECO:0000256" key="8">
    <source>
        <dbReference type="ARBA" id="ARBA00022723"/>
    </source>
</evidence>
<gene>
    <name evidence="23" type="ORF">CTRG_05266</name>
</gene>
<evidence type="ECO:0000259" key="20">
    <source>
        <dbReference type="Pfam" id="PF00394"/>
    </source>
</evidence>
<evidence type="ECO:0000256" key="7">
    <source>
        <dbReference type="ARBA" id="ARBA00022692"/>
    </source>
</evidence>
<dbReference type="OrthoDB" id="2121828at2759"/>
<dbReference type="PROSITE" id="PS00079">
    <property type="entry name" value="MULTICOPPER_OXIDASE1"/>
    <property type="match status" value="2"/>
</dbReference>
<dbReference type="CDD" id="cd13877">
    <property type="entry name" value="CuRO_2_Fet3p_like"/>
    <property type="match status" value="1"/>
</dbReference>
<feature type="transmembrane region" description="Helical" evidence="18">
    <location>
        <begin position="562"/>
        <end position="581"/>
    </location>
</feature>
<evidence type="ECO:0000256" key="10">
    <source>
        <dbReference type="ARBA" id="ARBA00022737"/>
    </source>
</evidence>
<dbReference type="STRING" id="294747.C5MGR2"/>
<keyword evidence="13" id="KW-0408">Iron</keyword>
<evidence type="ECO:0000256" key="13">
    <source>
        <dbReference type="ARBA" id="ARBA00023004"/>
    </source>
</evidence>
<keyword evidence="17" id="KW-0325">Glycoprotein</keyword>
<dbReference type="Pfam" id="PF07731">
    <property type="entry name" value="Cu-oxidase_2"/>
    <property type="match status" value="1"/>
</dbReference>
<dbReference type="PANTHER" id="PTHR11709">
    <property type="entry name" value="MULTI-COPPER OXIDASE"/>
    <property type="match status" value="1"/>
</dbReference>
<organism evidence="23 24">
    <name type="scientific">Candida tropicalis (strain ATCC MYA-3404 / T1)</name>
    <name type="common">Yeast</name>
    <dbReference type="NCBI Taxonomy" id="294747"/>
    <lineage>
        <taxon>Eukaryota</taxon>
        <taxon>Fungi</taxon>
        <taxon>Dikarya</taxon>
        <taxon>Ascomycota</taxon>
        <taxon>Saccharomycotina</taxon>
        <taxon>Pichiomycetes</taxon>
        <taxon>Debaryomycetaceae</taxon>
        <taxon>Candida/Lodderomyces clade</taxon>
        <taxon>Candida</taxon>
    </lineage>
</organism>
<dbReference type="FunFam" id="2.60.40.420:FF:000024">
    <property type="entry name" value="FET5p Multicopper oxidase"/>
    <property type="match status" value="1"/>
</dbReference>
<comment type="subcellular location">
    <subcellularLocation>
        <location evidence="2">Cell membrane</location>
        <topology evidence="2">Single-pass membrane protein</topology>
    </subcellularLocation>
</comment>
<evidence type="ECO:0000256" key="4">
    <source>
        <dbReference type="ARBA" id="ARBA00022448"/>
    </source>
</evidence>
<dbReference type="Pfam" id="PF00394">
    <property type="entry name" value="Cu-oxidase"/>
    <property type="match status" value="1"/>
</dbReference>
<evidence type="ECO:0000256" key="12">
    <source>
        <dbReference type="ARBA" id="ARBA00023002"/>
    </source>
</evidence>
<feature type="signal peptide" evidence="19">
    <location>
        <begin position="1"/>
        <end position="19"/>
    </location>
</feature>
<evidence type="ECO:0000256" key="2">
    <source>
        <dbReference type="ARBA" id="ARBA00004162"/>
    </source>
</evidence>
<keyword evidence="11 18" id="KW-1133">Transmembrane helix</keyword>
<dbReference type="InterPro" id="IPR001117">
    <property type="entry name" value="Cu-oxidase_2nd"/>
</dbReference>
<dbReference type="InterPro" id="IPR002355">
    <property type="entry name" value="Cu_oxidase_Cu_BS"/>
</dbReference>
<keyword evidence="5" id="KW-1003">Cell membrane</keyword>
<dbReference type="GO" id="GO:0010106">
    <property type="term" value="P:cellular response to iron ion starvation"/>
    <property type="evidence" value="ECO:0007669"/>
    <property type="project" value="TreeGrafter"/>
</dbReference>
<protein>
    <submittedName>
        <fullName evidence="23">Iron transport multicopper oxidase FET3</fullName>
    </submittedName>
</protein>
<keyword evidence="10" id="KW-0677">Repeat</keyword>
<dbReference type="InterPro" id="IPR008972">
    <property type="entry name" value="Cupredoxin"/>
</dbReference>
<dbReference type="CDD" id="cd13851">
    <property type="entry name" value="CuRO_1_Fet3p"/>
    <property type="match status" value="1"/>
</dbReference>
<dbReference type="Gene3D" id="2.60.40.420">
    <property type="entry name" value="Cupredoxins - blue copper proteins"/>
    <property type="match status" value="3"/>
</dbReference>
<evidence type="ECO:0000256" key="11">
    <source>
        <dbReference type="ARBA" id="ARBA00022989"/>
    </source>
</evidence>
<evidence type="ECO:0000313" key="24">
    <source>
        <dbReference type="Proteomes" id="UP000002037"/>
    </source>
</evidence>
<reference evidence="23 24" key="1">
    <citation type="journal article" date="2009" name="Nature">
        <title>Evolution of pathogenicity and sexual reproduction in eight Candida genomes.</title>
        <authorList>
            <person name="Butler G."/>
            <person name="Rasmussen M.D."/>
            <person name="Lin M.F."/>
            <person name="Santos M.A."/>
            <person name="Sakthikumar S."/>
            <person name="Munro C.A."/>
            <person name="Rheinbay E."/>
            <person name="Grabherr M."/>
            <person name="Forche A."/>
            <person name="Reedy J.L."/>
            <person name="Agrafioti I."/>
            <person name="Arnaud M.B."/>
            <person name="Bates S."/>
            <person name="Brown A.J."/>
            <person name="Brunke S."/>
            <person name="Costanzo M.C."/>
            <person name="Fitzpatrick D.A."/>
            <person name="de Groot P.W."/>
            <person name="Harris D."/>
            <person name="Hoyer L.L."/>
            <person name="Hube B."/>
            <person name="Klis F.M."/>
            <person name="Kodira C."/>
            <person name="Lennard N."/>
            <person name="Logue M.E."/>
            <person name="Martin R."/>
            <person name="Neiman A.M."/>
            <person name="Nikolaou E."/>
            <person name="Quail M.A."/>
            <person name="Quinn J."/>
            <person name="Santos M.C."/>
            <person name="Schmitzberger F.F."/>
            <person name="Sherlock G."/>
            <person name="Shah P."/>
            <person name="Silverstein K.A."/>
            <person name="Skrzypek M.S."/>
            <person name="Soll D."/>
            <person name="Staggs R."/>
            <person name="Stansfield I."/>
            <person name="Stumpf M.P."/>
            <person name="Sudbery P.E."/>
            <person name="Srikantha T."/>
            <person name="Zeng Q."/>
            <person name="Berman J."/>
            <person name="Berriman M."/>
            <person name="Heitman J."/>
            <person name="Gow N.A."/>
            <person name="Lorenz M.C."/>
            <person name="Birren B.W."/>
            <person name="Kellis M."/>
            <person name="Cuomo C.A."/>
        </authorList>
    </citation>
    <scope>NUCLEOTIDE SEQUENCE [LARGE SCALE GENOMIC DNA]</scope>
    <source>
        <strain evidence="24">ATCC MYA-3404 / T1</strain>
    </source>
</reference>
<accession>C5MGR2</accession>
<keyword evidence="14" id="KW-0186">Copper</keyword>
<dbReference type="Pfam" id="PF07732">
    <property type="entry name" value="Cu-oxidase_3"/>
    <property type="match status" value="1"/>
</dbReference>
<evidence type="ECO:0000256" key="17">
    <source>
        <dbReference type="ARBA" id="ARBA00023180"/>
    </source>
</evidence>
<feature type="chain" id="PRO_5002953416" evidence="19">
    <location>
        <begin position="20"/>
        <end position="609"/>
    </location>
</feature>
<evidence type="ECO:0000256" key="14">
    <source>
        <dbReference type="ARBA" id="ARBA00023008"/>
    </source>
</evidence>
<dbReference type="CDD" id="cd13899">
    <property type="entry name" value="CuRO_3_Fet3p"/>
    <property type="match status" value="1"/>
</dbReference>
<dbReference type="RefSeq" id="XP_002550968.1">
    <property type="nucleotide sequence ID" value="XM_002550922.1"/>
</dbReference>
<keyword evidence="24" id="KW-1185">Reference proteome</keyword>
<dbReference type="AlphaFoldDB" id="C5MGR2"/>
<evidence type="ECO:0000256" key="16">
    <source>
        <dbReference type="ARBA" id="ARBA00023136"/>
    </source>
</evidence>
<keyword evidence="9 19" id="KW-0732">Signal</keyword>
<evidence type="ECO:0000256" key="6">
    <source>
        <dbReference type="ARBA" id="ARBA00022496"/>
    </source>
</evidence>
<dbReference type="PROSITE" id="PS00080">
    <property type="entry name" value="MULTICOPPER_OXIDASE2"/>
    <property type="match status" value="1"/>
</dbReference>
<dbReference type="eggNOG" id="KOG1263">
    <property type="taxonomic scope" value="Eukaryota"/>
</dbReference>
<evidence type="ECO:0000256" key="3">
    <source>
        <dbReference type="ARBA" id="ARBA00010609"/>
    </source>
</evidence>
<comment type="cofactor">
    <cofactor evidence="1">
        <name>Cu cation</name>
        <dbReference type="ChEBI" id="CHEBI:23378"/>
    </cofactor>
</comment>
<keyword evidence="6" id="KW-0410">Iron transport</keyword>
<name>C5MGR2_CANTT</name>
<evidence type="ECO:0000313" key="23">
    <source>
        <dbReference type="EMBL" id="EER30814.1"/>
    </source>
</evidence>
<keyword evidence="12" id="KW-0560">Oxidoreductase</keyword>